<keyword evidence="1" id="KW-0472">Membrane</keyword>
<dbReference type="Pfam" id="PF00990">
    <property type="entry name" value="GGDEF"/>
    <property type="match status" value="1"/>
</dbReference>
<keyword evidence="1" id="KW-0812">Transmembrane</keyword>
<dbReference type="SUPFAM" id="SSF55073">
    <property type="entry name" value="Nucleotide cyclase"/>
    <property type="match status" value="1"/>
</dbReference>
<dbReference type="InterPro" id="IPR043128">
    <property type="entry name" value="Rev_trsase/Diguanyl_cyclase"/>
</dbReference>
<protein>
    <recommendedName>
        <fullName evidence="2">GGDEF domain-containing protein</fullName>
    </recommendedName>
</protein>
<accession>A0ABQ5N5A9</accession>
<reference evidence="3 4" key="1">
    <citation type="journal article" date="2024" name="Int. J. Syst. Evol. Microbiol.">
        <title>Clostridium omnivorum sp. nov., isolated from anoxic soil under the treatment of reductive soil disinfestation.</title>
        <authorList>
            <person name="Ueki A."/>
            <person name="Tonouchi A."/>
            <person name="Kaku N."/>
            <person name="Honma S."/>
            <person name="Ueki K."/>
        </authorList>
    </citation>
    <scope>NUCLEOTIDE SEQUENCE [LARGE SCALE GENOMIC DNA]</scope>
    <source>
        <strain evidence="3 4">E14</strain>
    </source>
</reference>
<dbReference type="NCBIfam" id="TIGR00254">
    <property type="entry name" value="GGDEF"/>
    <property type="match status" value="1"/>
</dbReference>
<name>A0ABQ5N5A9_9CLOT</name>
<feature type="transmembrane region" description="Helical" evidence="1">
    <location>
        <begin position="324"/>
        <end position="345"/>
    </location>
</feature>
<dbReference type="Gene3D" id="3.30.70.270">
    <property type="match status" value="1"/>
</dbReference>
<comment type="caution">
    <text evidence="3">The sequence shown here is derived from an EMBL/GenBank/DDBJ whole genome shotgun (WGS) entry which is preliminary data.</text>
</comment>
<dbReference type="EMBL" id="BRXR01000001">
    <property type="protein sequence ID" value="GLC30417.1"/>
    <property type="molecule type" value="Genomic_DNA"/>
</dbReference>
<sequence>MKSNIYRIITVASIFLTLSIIIALNKYETDIKPVVDISKDWTIQYGDKRFVDDFSYNSDSKIGVEKRITLTNKFIIPEANKSTDLYLKLGKTYGSYKLYVNDVFLGGAGDMPPNYRSGWTNLGFFMLPDIAIDKNRENTIRMEYYSDYASGFISKPMIINYRDASRLFSISMFYNHTIYIIIMTLLAAVSLFFLYIYKSSIKEKYILYFSLITANLFIYYNSYVWPFAFARDFQILKITESALFISIILFIYFIKSYLGININKFDKVLHRGQMSLVFCSLFISSIGRYNQFRDIFHIIIVFDICYIIFIAARAVIDKVHNSKYIFVITLTALMFIIHDSINFIIPSTRRYTLLFNFPISVFILPTVIMNLALTFALKIEELQSCSLQYSDKLKNLNHMLKDIIDENNVLYSKTITDYLTGTYNRNFLEISYKKQMEDMKGEDSYALFFIDIDNFRDFNNNYGHEVGDFILKSFVNCINEELDPIDIFVRYSGDEFVILMYDNEPLKHKIVAERILKGFETSKFEYKEKNYSISCSIGIKLIKNNTLSLDNALKLADMAMYRAKANGKSSYHILE</sequence>
<dbReference type="SMART" id="SM00267">
    <property type="entry name" value="GGDEF"/>
    <property type="match status" value="1"/>
</dbReference>
<evidence type="ECO:0000313" key="3">
    <source>
        <dbReference type="EMBL" id="GLC30417.1"/>
    </source>
</evidence>
<feature type="transmembrane region" description="Helical" evidence="1">
    <location>
        <begin position="295"/>
        <end position="312"/>
    </location>
</feature>
<dbReference type="RefSeq" id="WP_264849682.1">
    <property type="nucleotide sequence ID" value="NZ_BRXR01000001.1"/>
</dbReference>
<keyword evidence="4" id="KW-1185">Reference proteome</keyword>
<dbReference type="InterPro" id="IPR000160">
    <property type="entry name" value="GGDEF_dom"/>
</dbReference>
<proteinExistence type="predicted"/>
<dbReference type="PANTHER" id="PTHR45138:SF9">
    <property type="entry name" value="DIGUANYLATE CYCLASE DGCM-RELATED"/>
    <property type="match status" value="1"/>
</dbReference>
<feature type="domain" description="GGDEF" evidence="2">
    <location>
        <begin position="443"/>
        <end position="575"/>
    </location>
</feature>
<feature type="transmembrane region" description="Helical" evidence="1">
    <location>
        <begin position="205"/>
        <end position="222"/>
    </location>
</feature>
<evidence type="ECO:0000256" key="1">
    <source>
        <dbReference type="SAM" id="Phobius"/>
    </source>
</evidence>
<dbReference type="Proteomes" id="UP001208567">
    <property type="component" value="Unassembled WGS sequence"/>
</dbReference>
<dbReference type="CDD" id="cd01949">
    <property type="entry name" value="GGDEF"/>
    <property type="match status" value="1"/>
</dbReference>
<dbReference type="InterPro" id="IPR050469">
    <property type="entry name" value="Diguanylate_Cyclase"/>
</dbReference>
<gene>
    <name evidence="3" type="ORF">bsdE14_18270</name>
</gene>
<feature type="transmembrane region" description="Helical" evidence="1">
    <location>
        <begin position="242"/>
        <end position="260"/>
    </location>
</feature>
<evidence type="ECO:0000313" key="4">
    <source>
        <dbReference type="Proteomes" id="UP001208567"/>
    </source>
</evidence>
<evidence type="ECO:0000259" key="2">
    <source>
        <dbReference type="PROSITE" id="PS50887"/>
    </source>
</evidence>
<keyword evidence="1" id="KW-1133">Transmembrane helix</keyword>
<dbReference type="InterPro" id="IPR029787">
    <property type="entry name" value="Nucleotide_cyclase"/>
</dbReference>
<feature type="transmembrane region" description="Helical" evidence="1">
    <location>
        <begin position="357"/>
        <end position="377"/>
    </location>
</feature>
<dbReference type="PANTHER" id="PTHR45138">
    <property type="entry name" value="REGULATORY COMPONENTS OF SENSORY TRANSDUCTION SYSTEM"/>
    <property type="match status" value="1"/>
</dbReference>
<organism evidence="3 4">
    <name type="scientific">Clostridium omnivorum</name>
    <dbReference type="NCBI Taxonomy" id="1604902"/>
    <lineage>
        <taxon>Bacteria</taxon>
        <taxon>Bacillati</taxon>
        <taxon>Bacillota</taxon>
        <taxon>Clostridia</taxon>
        <taxon>Eubacteriales</taxon>
        <taxon>Clostridiaceae</taxon>
        <taxon>Clostridium</taxon>
    </lineage>
</organism>
<dbReference type="PROSITE" id="PS50887">
    <property type="entry name" value="GGDEF"/>
    <property type="match status" value="1"/>
</dbReference>
<feature type="transmembrane region" description="Helical" evidence="1">
    <location>
        <begin position="178"/>
        <end position="198"/>
    </location>
</feature>